<dbReference type="CDD" id="cd06170">
    <property type="entry name" value="LuxR_C_like"/>
    <property type="match status" value="1"/>
</dbReference>
<dbReference type="PROSITE" id="PS50110">
    <property type="entry name" value="RESPONSE_REGULATORY"/>
    <property type="match status" value="1"/>
</dbReference>
<dbReference type="GO" id="GO:0003677">
    <property type="term" value="F:DNA binding"/>
    <property type="evidence" value="ECO:0007669"/>
    <property type="project" value="UniProtKB-KW"/>
</dbReference>
<gene>
    <name evidence="6" type="ORF">SFMTTN_1927</name>
</gene>
<name>A0A401JER3_9PROT</name>
<dbReference type="EMBL" id="BGOW01000016">
    <property type="protein sequence ID" value="GBL46115.1"/>
    <property type="molecule type" value="Genomic_DNA"/>
</dbReference>
<dbReference type="GO" id="GO:0006355">
    <property type="term" value="P:regulation of DNA-templated transcription"/>
    <property type="evidence" value="ECO:0007669"/>
    <property type="project" value="InterPro"/>
</dbReference>
<dbReference type="GO" id="GO:0000160">
    <property type="term" value="P:phosphorelay signal transduction system"/>
    <property type="evidence" value="ECO:0007669"/>
    <property type="project" value="InterPro"/>
</dbReference>
<evidence type="ECO:0000256" key="2">
    <source>
        <dbReference type="ARBA" id="ARBA00023125"/>
    </source>
</evidence>
<keyword evidence="1 3" id="KW-0597">Phosphoprotein</keyword>
<dbReference type="Proteomes" id="UP000286806">
    <property type="component" value="Unassembled WGS sequence"/>
</dbReference>
<reference evidence="6 7" key="1">
    <citation type="journal article" date="2019" name="Front. Microbiol.">
        <title>Genomes of Neutrophilic Sulfur-Oxidizing Chemolithoautotrophs Representing 9 Proteobacterial Species From 8 Genera.</title>
        <authorList>
            <person name="Watanabe T."/>
            <person name="Kojima H."/>
            <person name="Umezawa K."/>
            <person name="Hori C."/>
            <person name="Takasuka T.E."/>
            <person name="Kato Y."/>
            <person name="Fukui M."/>
        </authorList>
    </citation>
    <scope>NUCLEOTIDE SEQUENCE [LARGE SCALE GENOMIC DNA]</scope>
    <source>
        <strain evidence="6 7">TTN</strain>
    </source>
</reference>
<proteinExistence type="predicted"/>
<evidence type="ECO:0000256" key="3">
    <source>
        <dbReference type="PROSITE-ProRule" id="PRU00169"/>
    </source>
</evidence>
<dbReference type="SUPFAM" id="SSF52172">
    <property type="entry name" value="CheY-like"/>
    <property type="match status" value="1"/>
</dbReference>
<dbReference type="PRINTS" id="PR00038">
    <property type="entry name" value="HTHLUXR"/>
</dbReference>
<organism evidence="6 7">
    <name type="scientific">Sulfuriferula multivorans</name>
    <dbReference type="NCBI Taxonomy" id="1559896"/>
    <lineage>
        <taxon>Bacteria</taxon>
        <taxon>Pseudomonadati</taxon>
        <taxon>Pseudomonadota</taxon>
        <taxon>Betaproteobacteria</taxon>
        <taxon>Nitrosomonadales</taxon>
        <taxon>Sulfuricellaceae</taxon>
        <taxon>Sulfuriferula</taxon>
    </lineage>
</organism>
<evidence type="ECO:0000256" key="1">
    <source>
        <dbReference type="ARBA" id="ARBA00022553"/>
    </source>
</evidence>
<evidence type="ECO:0000313" key="7">
    <source>
        <dbReference type="Proteomes" id="UP000286806"/>
    </source>
</evidence>
<evidence type="ECO:0000259" key="5">
    <source>
        <dbReference type="PROSITE" id="PS50110"/>
    </source>
</evidence>
<accession>A0A401JER3</accession>
<evidence type="ECO:0000313" key="6">
    <source>
        <dbReference type="EMBL" id="GBL46115.1"/>
    </source>
</evidence>
<keyword evidence="2" id="KW-0238">DNA-binding</keyword>
<dbReference type="RefSeq" id="WP_124704915.1">
    <property type="nucleotide sequence ID" value="NZ_BGOW01000016.1"/>
</dbReference>
<feature type="domain" description="HTH luxR-type" evidence="4">
    <location>
        <begin position="135"/>
        <end position="200"/>
    </location>
</feature>
<dbReference type="InterPro" id="IPR039420">
    <property type="entry name" value="WalR-like"/>
</dbReference>
<dbReference type="Pfam" id="PF00196">
    <property type="entry name" value="GerE"/>
    <property type="match status" value="1"/>
</dbReference>
<evidence type="ECO:0000259" key="4">
    <source>
        <dbReference type="PROSITE" id="PS50043"/>
    </source>
</evidence>
<dbReference type="SUPFAM" id="SSF46894">
    <property type="entry name" value="C-terminal effector domain of the bipartite response regulators"/>
    <property type="match status" value="1"/>
</dbReference>
<dbReference type="Gene3D" id="3.40.50.2300">
    <property type="match status" value="1"/>
</dbReference>
<sequence length="206" mass="22503">MTADKIRILLADDHPIVGEGIRALLAGEPELCVCHEARDAAAALVAQQQCRHHLAIVDVSLGRDSGLQLVATLKRTWPELSVLVLSIHESQLYARDAYAAGASAYLSKQTPPPVLLLAIRRLVAGGLWRLPRTPESPSLQRLSKREREVLRLIGCGHSSAEIAGQLGRSVKTIEAHRENIKQKLGLARGKDLLRYALLWAEGKAPE</sequence>
<dbReference type="CDD" id="cd17535">
    <property type="entry name" value="REC_NarL-like"/>
    <property type="match status" value="1"/>
</dbReference>
<dbReference type="PANTHER" id="PTHR43214:SF43">
    <property type="entry name" value="TWO-COMPONENT RESPONSE REGULATOR"/>
    <property type="match status" value="1"/>
</dbReference>
<dbReference type="SMART" id="SM00421">
    <property type="entry name" value="HTH_LUXR"/>
    <property type="match status" value="1"/>
</dbReference>
<dbReference type="Pfam" id="PF00072">
    <property type="entry name" value="Response_reg"/>
    <property type="match status" value="1"/>
</dbReference>
<dbReference type="InterPro" id="IPR036388">
    <property type="entry name" value="WH-like_DNA-bd_sf"/>
</dbReference>
<dbReference type="SMART" id="SM00448">
    <property type="entry name" value="REC"/>
    <property type="match status" value="1"/>
</dbReference>
<dbReference type="PROSITE" id="PS50043">
    <property type="entry name" value="HTH_LUXR_2"/>
    <property type="match status" value="1"/>
</dbReference>
<dbReference type="InterPro" id="IPR000792">
    <property type="entry name" value="Tscrpt_reg_LuxR_C"/>
</dbReference>
<dbReference type="InterPro" id="IPR058245">
    <property type="entry name" value="NreC/VraR/RcsB-like_REC"/>
</dbReference>
<dbReference type="InterPro" id="IPR011006">
    <property type="entry name" value="CheY-like_superfamily"/>
</dbReference>
<dbReference type="OrthoDB" id="9780593at2"/>
<keyword evidence="7" id="KW-1185">Reference proteome</keyword>
<protein>
    <submittedName>
        <fullName evidence="6">Putative two-component system response regulator</fullName>
    </submittedName>
</protein>
<dbReference type="AlphaFoldDB" id="A0A401JER3"/>
<feature type="domain" description="Response regulatory" evidence="5">
    <location>
        <begin position="7"/>
        <end position="123"/>
    </location>
</feature>
<comment type="caution">
    <text evidence="6">The sequence shown here is derived from an EMBL/GenBank/DDBJ whole genome shotgun (WGS) entry which is preliminary data.</text>
</comment>
<dbReference type="InterPro" id="IPR016032">
    <property type="entry name" value="Sig_transdc_resp-reg_C-effctor"/>
</dbReference>
<dbReference type="InterPro" id="IPR001789">
    <property type="entry name" value="Sig_transdc_resp-reg_receiver"/>
</dbReference>
<dbReference type="PANTHER" id="PTHR43214">
    <property type="entry name" value="TWO-COMPONENT RESPONSE REGULATOR"/>
    <property type="match status" value="1"/>
</dbReference>
<feature type="modified residue" description="4-aspartylphosphate" evidence="3">
    <location>
        <position position="58"/>
    </location>
</feature>
<dbReference type="Gene3D" id="1.10.10.10">
    <property type="entry name" value="Winged helix-like DNA-binding domain superfamily/Winged helix DNA-binding domain"/>
    <property type="match status" value="1"/>
</dbReference>
<dbReference type="PROSITE" id="PS00622">
    <property type="entry name" value="HTH_LUXR_1"/>
    <property type="match status" value="1"/>
</dbReference>